<evidence type="ECO:0000313" key="5">
    <source>
        <dbReference type="Proteomes" id="UP000613740"/>
    </source>
</evidence>
<gene>
    <name evidence="4" type="ORF">HYH02_010555</name>
</gene>
<evidence type="ECO:0000256" key="1">
    <source>
        <dbReference type="ARBA" id="ARBA00022837"/>
    </source>
</evidence>
<dbReference type="InterPro" id="IPR011992">
    <property type="entry name" value="EF-hand-dom_pair"/>
</dbReference>
<reference evidence="4" key="1">
    <citation type="journal article" date="2020" name="bioRxiv">
        <title>Comparative genomics of Chlamydomonas.</title>
        <authorList>
            <person name="Craig R.J."/>
            <person name="Hasan A.R."/>
            <person name="Ness R.W."/>
            <person name="Keightley P.D."/>
        </authorList>
    </citation>
    <scope>NUCLEOTIDE SEQUENCE</scope>
    <source>
        <strain evidence="4">CCAP 11/173</strain>
    </source>
</reference>
<comment type="caution">
    <text evidence="4">The sequence shown here is derived from an EMBL/GenBank/DDBJ whole genome shotgun (WGS) entry which is preliminary data.</text>
</comment>
<keyword evidence="5" id="KW-1185">Reference proteome</keyword>
<feature type="domain" description="EF-hand" evidence="3">
    <location>
        <begin position="191"/>
        <end position="226"/>
    </location>
</feature>
<dbReference type="SUPFAM" id="SSF47473">
    <property type="entry name" value="EF-hand"/>
    <property type="match status" value="1"/>
</dbReference>
<feature type="compositionally biased region" description="Low complexity" evidence="2">
    <location>
        <begin position="56"/>
        <end position="96"/>
    </location>
</feature>
<dbReference type="InterPro" id="IPR002048">
    <property type="entry name" value="EF_hand_dom"/>
</dbReference>
<organism evidence="4 5">
    <name type="scientific">Chlamydomonas schloesseri</name>
    <dbReference type="NCBI Taxonomy" id="2026947"/>
    <lineage>
        <taxon>Eukaryota</taxon>
        <taxon>Viridiplantae</taxon>
        <taxon>Chlorophyta</taxon>
        <taxon>core chlorophytes</taxon>
        <taxon>Chlorophyceae</taxon>
        <taxon>CS clade</taxon>
        <taxon>Chlamydomonadales</taxon>
        <taxon>Chlamydomonadaceae</taxon>
        <taxon>Chlamydomonas</taxon>
    </lineage>
</organism>
<sequence>MGCSDSSLKQRAEEQFFEEQRKLRQATLQAATSTRSPDVALTEQQQQQHAAAPSRAASHMSHVSHVSHASHVSHVSHASRGSRLPSRAASLAAAGLTQRPDGTLTLAGADGEAGAAAGKGPPSAAASRKAFQPLPGQADGGGQGEDEADEKPAARVLSKVTSGVLSGSLNVGNLFRAALEDTCELALTAETLPRIVEVILTALDKDANGTIEVADLKKFIQTVCREAELQVPPDEQVVAVFRELDIDGDGSISRAELAAVMFRWFIVGVC</sequence>
<name>A0A835T6L0_9CHLO</name>
<dbReference type="PROSITE" id="PS00018">
    <property type="entry name" value="EF_HAND_1"/>
    <property type="match status" value="2"/>
</dbReference>
<dbReference type="CDD" id="cd00051">
    <property type="entry name" value="EFh"/>
    <property type="match status" value="1"/>
</dbReference>
<evidence type="ECO:0000259" key="3">
    <source>
        <dbReference type="PROSITE" id="PS50222"/>
    </source>
</evidence>
<proteinExistence type="predicted"/>
<dbReference type="OrthoDB" id="534781at2759"/>
<dbReference type="Gene3D" id="1.10.238.10">
    <property type="entry name" value="EF-hand"/>
    <property type="match status" value="1"/>
</dbReference>
<feature type="region of interest" description="Disordered" evidence="2">
    <location>
        <begin position="27"/>
        <end position="154"/>
    </location>
</feature>
<dbReference type="Proteomes" id="UP000613740">
    <property type="component" value="Unassembled WGS sequence"/>
</dbReference>
<dbReference type="Pfam" id="PF13499">
    <property type="entry name" value="EF-hand_7"/>
    <property type="match status" value="1"/>
</dbReference>
<dbReference type="PROSITE" id="PS50222">
    <property type="entry name" value="EF_HAND_2"/>
    <property type="match status" value="2"/>
</dbReference>
<feature type="compositionally biased region" description="Polar residues" evidence="2">
    <location>
        <begin position="27"/>
        <end position="49"/>
    </location>
</feature>
<dbReference type="GO" id="GO:0005509">
    <property type="term" value="F:calcium ion binding"/>
    <property type="evidence" value="ECO:0007669"/>
    <property type="project" value="InterPro"/>
</dbReference>
<dbReference type="EMBL" id="JAEHOD010000040">
    <property type="protein sequence ID" value="KAG2439673.1"/>
    <property type="molecule type" value="Genomic_DNA"/>
</dbReference>
<accession>A0A835T6L0</accession>
<feature type="compositionally biased region" description="Low complexity" evidence="2">
    <location>
        <begin position="107"/>
        <end position="126"/>
    </location>
</feature>
<evidence type="ECO:0000256" key="2">
    <source>
        <dbReference type="SAM" id="MobiDB-lite"/>
    </source>
</evidence>
<dbReference type="AlphaFoldDB" id="A0A835T6L0"/>
<protein>
    <recommendedName>
        <fullName evidence="3">EF-hand domain-containing protein</fullName>
    </recommendedName>
</protein>
<keyword evidence="1" id="KW-0106">Calcium</keyword>
<dbReference type="SMART" id="SM00054">
    <property type="entry name" value="EFh"/>
    <property type="match status" value="2"/>
</dbReference>
<dbReference type="InterPro" id="IPR018247">
    <property type="entry name" value="EF_Hand_1_Ca_BS"/>
</dbReference>
<feature type="domain" description="EF-hand" evidence="3">
    <location>
        <begin position="232"/>
        <end position="267"/>
    </location>
</feature>
<evidence type="ECO:0000313" key="4">
    <source>
        <dbReference type="EMBL" id="KAG2439673.1"/>
    </source>
</evidence>